<evidence type="ECO:0000313" key="3">
    <source>
        <dbReference type="Proteomes" id="UP001142055"/>
    </source>
</evidence>
<feature type="compositionally biased region" description="Acidic residues" evidence="1">
    <location>
        <begin position="40"/>
        <end position="58"/>
    </location>
</feature>
<proteinExistence type="predicted"/>
<gene>
    <name evidence="2" type="ORF">RDWZM_007670</name>
</gene>
<accession>A0A9Q0LXV9</accession>
<feature type="region of interest" description="Disordered" evidence="1">
    <location>
        <begin position="1"/>
        <end position="64"/>
    </location>
</feature>
<dbReference type="Proteomes" id="UP001142055">
    <property type="component" value="Chromosome 3"/>
</dbReference>
<name>A0A9Q0LXV9_BLOTA</name>
<evidence type="ECO:0000256" key="1">
    <source>
        <dbReference type="SAM" id="MobiDB-lite"/>
    </source>
</evidence>
<keyword evidence="3" id="KW-1185">Reference proteome</keyword>
<dbReference type="EMBL" id="JAPWDV010000003">
    <property type="protein sequence ID" value="KAJ6216513.1"/>
    <property type="molecule type" value="Genomic_DNA"/>
</dbReference>
<dbReference type="OMA" id="NTNDSWI"/>
<comment type="caution">
    <text evidence="2">The sequence shown here is derived from an EMBL/GenBank/DDBJ whole genome shotgun (WGS) entry which is preliminary data.</text>
</comment>
<protein>
    <submittedName>
        <fullName evidence="2">Uncharacterized protein</fullName>
    </submittedName>
</protein>
<evidence type="ECO:0000313" key="2">
    <source>
        <dbReference type="EMBL" id="KAJ6216513.1"/>
    </source>
</evidence>
<reference evidence="2" key="1">
    <citation type="submission" date="2022-12" db="EMBL/GenBank/DDBJ databases">
        <title>Genome assemblies of Blomia tropicalis.</title>
        <authorList>
            <person name="Cui Y."/>
        </authorList>
    </citation>
    <scope>NUCLEOTIDE SEQUENCE</scope>
    <source>
        <tissue evidence="2">Adult mites</tissue>
    </source>
</reference>
<organism evidence="2 3">
    <name type="scientific">Blomia tropicalis</name>
    <name type="common">Mite</name>
    <dbReference type="NCBI Taxonomy" id="40697"/>
    <lineage>
        <taxon>Eukaryota</taxon>
        <taxon>Metazoa</taxon>
        <taxon>Ecdysozoa</taxon>
        <taxon>Arthropoda</taxon>
        <taxon>Chelicerata</taxon>
        <taxon>Arachnida</taxon>
        <taxon>Acari</taxon>
        <taxon>Acariformes</taxon>
        <taxon>Sarcoptiformes</taxon>
        <taxon>Astigmata</taxon>
        <taxon>Glycyphagoidea</taxon>
        <taxon>Echimyopodidae</taxon>
        <taxon>Blomia</taxon>
    </lineage>
</organism>
<dbReference type="AlphaFoldDB" id="A0A9Q0LXV9"/>
<sequence>MTPPILNEVEDDSGRQQTGEVEYELEESATDQIQKKNKDSDDDGEEDTETGECEENNESEFTKPTINQIRKDKKETTISYSEKINDKEFEQMYDELNELNSGMKTLKHSYGSIIKSLCAIQNRRTKKKIQREMQKREGKLSFLATLSTCDVADLKSRSCLEQSEKYDIERFINPMTREETFNALFDEIEEVRKCTEHLRINFFDPRGRFLRDKYDEQEEYRLNRSKFNEIRLWIKKLATVVDEIVRNYNDDLLNLFRL</sequence>